<dbReference type="Proteomes" id="UP001165960">
    <property type="component" value="Unassembled WGS sequence"/>
</dbReference>
<protein>
    <submittedName>
        <fullName evidence="1">Uncharacterized protein</fullName>
    </submittedName>
</protein>
<reference evidence="1" key="1">
    <citation type="submission" date="2022-04" db="EMBL/GenBank/DDBJ databases">
        <title>Genome of the entomopathogenic fungus Entomophthora muscae.</title>
        <authorList>
            <person name="Elya C."/>
            <person name="Lovett B.R."/>
            <person name="Lee E."/>
            <person name="Macias A.M."/>
            <person name="Hajek A.E."/>
            <person name="De Bivort B.L."/>
            <person name="Kasson M.T."/>
            <person name="De Fine Licht H.H."/>
            <person name="Stajich J.E."/>
        </authorList>
    </citation>
    <scope>NUCLEOTIDE SEQUENCE</scope>
    <source>
        <strain evidence="1">Berkeley</strain>
    </source>
</reference>
<evidence type="ECO:0000313" key="1">
    <source>
        <dbReference type="EMBL" id="KAJ9072764.1"/>
    </source>
</evidence>
<evidence type="ECO:0000313" key="2">
    <source>
        <dbReference type="Proteomes" id="UP001165960"/>
    </source>
</evidence>
<keyword evidence="2" id="KW-1185">Reference proteome</keyword>
<sequence>MSSFIEVLREAELEQFYARESRSVDDLATIKIADYTVLGVLTSTDRKNLHSLIEKVKGLSKPKISANPTQRTYRSESISRGKQPVSRSIPPISKPSRQSEAQPRQSELRVKNKPSGRKSLNLDAYGVPIRSGADNSPLTCRLPKDLADKIRVCIRKRPLSAREKNRGEKDIVDILSRRSLVLNEPK</sequence>
<accession>A0ACC2TDU7</accession>
<comment type="caution">
    <text evidence="1">The sequence shown here is derived from an EMBL/GenBank/DDBJ whole genome shotgun (WGS) entry which is preliminary data.</text>
</comment>
<proteinExistence type="predicted"/>
<gene>
    <name evidence="1" type="ORF">DSO57_1023937</name>
</gene>
<name>A0ACC2TDU7_9FUNG</name>
<organism evidence="1 2">
    <name type="scientific">Entomophthora muscae</name>
    <dbReference type="NCBI Taxonomy" id="34485"/>
    <lineage>
        <taxon>Eukaryota</taxon>
        <taxon>Fungi</taxon>
        <taxon>Fungi incertae sedis</taxon>
        <taxon>Zoopagomycota</taxon>
        <taxon>Entomophthoromycotina</taxon>
        <taxon>Entomophthoromycetes</taxon>
        <taxon>Entomophthorales</taxon>
        <taxon>Entomophthoraceae</taxon>
        <taxon>Entomophthora</taxon>
    </lineage>
</organism>
<dbReference type="EMBL" id="QTSX02002967">
    <property type="protein sequence ID" value="KAJ9072764.1"/>
    <property type="molecule type" value="Genomic_DNA"/>
</dbReference>